<dbReference type="GO" id="GO:0009626">
    <property type="term" value="P:plant-type hypersensitive response"/>
    <property type="evidence" value="ECO:0007669"/>
    <property type="project" value="UniProtKB-ARBA"/>
</dbReference>
<dbReference type="InterPro" id="IPR058922">
    <property type="entry name" value="WHD_DRP"/>
</dbReference>
<comment type="caution">
    <text evidence="9">The sequence shown here is derived from an EMBL/GenBank/DDBJ whole genome shotgun (WGS) entry which is preliminary data.</text>
</comment>
<dbReference type="Proteomes" id="UP001140206">
    <property type="component" value="Chromosome 1"/>
</dbReference>
<dbReference type="InterPro" id="IPR042197">
    <property type="entry name" value="Apaf_helical"/>
</dbReference>
<evidence type="ECO:0000256" key="4">
    <source>
        <dbReference type="ARBA" id="ARBA00022741"/>
    </source>
</evidence>
<accession>A0AAV8HPU7</accession>
<keyword evidence="4" id="KW-0547">Nucleotide-binding</keyword>
<evidence type="ECO:0000259" key="7">
    <source>
        <dbReference type="Pfam" id="PF18052"/>
    </source>
</evidence>
<proteinExistence type="inferred from homology"/>
<evidence type="ECO:0000256" key="1">
    <source>
        <dbReference type="ARBA" id="ARBA00008894"/>
    </source>
</evidence>
<dbReference type="PANTHER" id="PTHR23155:SF1228">
    <property type="entry name" value="NB-ARC DOMAIN CONTAINING PROTEIN, EXPRESSED"/>
    <property type="match status" value="1"/>
</dbReference>
<dbReference type="GO" id="GO:0043531">
    <property type="term" value="F:ADP binding"/>
    <property type="evidence" value="ECO:0007669"/>
    <property type="project" value="InterPro"/>
</dbReference>
<comment type="similarity">
    <text evidence="1">Belongs to the disease resistance NB-LRR family.</text>
</comment>
<evidence type="ECO:0000313" key="9">
    <source>
        <dbReference type="EMBL" id="KAJ4819913.1"/>
    </source>
</evidence>
<feature type="domain" description="Disease resistance N-terminal" evidence="7">
    <location>
        <begin position="6"/>
        <end position="92"/>
    </location>
</feature>
<dbReference type="InterPro" id="IPR038005">
    <property type="entry name" value="RX-like_CC"/>
</dbReference>
<dbReference type="AlphaFoldDB" id="A0AAV8HPU7"/>
<name>A0AAV8HPU7_9POAL</name>
<feature type="domain" description="NB-ARC" evidence="6">
    <location>
        <begin position="171"/>
        <end position="350"/>
    </location>
</feature>
<dbReference type="Gene3D" id="3.80.10.10">
    <property type="entry name" value="Ribonuclease Inhibitor"/>
    <property type="match status" value="1"/>
</dbReference>
<reference evidence="9" key="1">
    <citation type="submission" date="2022-08" db="EMBL/GenBank/DDBJ databases">
        <authorList>
            <person name="Marques A."/>
        </authorList>
    </citation>
    <scope>NUCLEOTIDE SEQUENCE</scope>
    <source>
        <strain evidence="9">RhyPub2mFocal</strain>
        <tissue evidence="9">Leaves</tissue>
    </source>
</reference>
<gene>
    <name evidence="9" type="ORF">LUZ62_032479</name>
</gene>
<dbReference type="Pfam" id="PF18052">
    <property type="entry name" value="Rx_N"/>
    <property type="match status" value="1"/>
</dbReference>
<organism evidence="9 10">
    <name type="scientific">Rhynchospora pubera</name>
    <dbReference type="NCBI Taxonomy" id="906938"/>
    <lineage>
        <taxon>Eukaryota</taxon>
        <taxon>Viridiplantae</taxon>
        <taxon>Streptophyta</taxon>
        <taxon>Embryophyta</taxon>
        <taxon>Tracheophyta</taxon>
        <taxon>Spermatophyta</taxon>
        <taxon>Magnoliopsida</taxon>
        <taxon>Liliopsida</taxon>
        <taxon>Poales</taxon>
        <taxon>Cyperaceae</taxon>
        <taxon>Cyperoideae</taxon>
        <taxon>Rhynchosporeae</taxon>
        <taxon>Rhynchospora</taxon>
    </lineage>
</organism>
<keyword evidence="2" id="KW-0433">Leucine-rich repeat</keyword>
<dbReference type="InterPro" id="IPR036388">
    <property type="entry name" value="WH-like_DNA-bd_sf"/>
</dbReference>
<dbReference type="Pfam" id="PF23559">
    <property type="entry name" value="WHD_DRP"/>
    <property type="match status" value="1"/>
</dbReference>
<dbReference type="EMBL" id="JAMFTS010000001">
    <property type="protein sequence ID" value="KAJ4819913.1"/>
    <property type="molecule type" value="Genomic_DNA"/>
</dbReference>
<dbReference type="GO" id="GO:0002758">
    <property type="term" value="P:innate immune response-activating signaling pathway"/>
    <property type="evidence" value="ECO:0007669"/>
    <property type="project" value="UniProtKB-ARBA"/>
</dbReference>
<sequence length="943" mass="109397">MAEVIVHLVLKKLAEAAVKETLRLYGAGGKLESLKDELDFIRAFLKDAEAKQNLDHTVKTWVSKVQEQAYRIEDVIDTFMADVNDPNNQRGKTNVFMQVLKSPKKLSIVRKLTSEMDAIQTKLQGIKESMERYGINRNLREDLSSSAVLPRRPIRGVLLPDEDDPDVVGLETDKENIVKLLLDPKTPRRCVVSIVGQGGLGKTTLARKAYNSEKVKKAFEIRLWLSISQQFEFIDTLRMMLEGIRPLNQNEKDLLKDPASQQSAALHFAREVNKLLKENSYFIVMDDVWTSDLWNKVKEVLPDSKNGCRVLITTRFSEIAKKADSTYAPYNLRYLTEEESRELLLKKVFPFPSQDTKAYLDGLSDLPKKFARKCGHLPLALIVVGGRLSQESPTYNSWHKILEKFNWQDGDGKECIEILSTSYEDIPPYLKPCFMYFALFPEDYQIKAKSLIRLWVSEGFIHEKNGTTMEETAEDYLEELVRRSMIQVSERYYNGSIKYCLIHDLLRDLAIEKAKENNFLQIISNRDCSSSTMAMVRRAALHCNREDIMQYTGPNLRSLFYSVDETPNLARFRYLKILYGMKNYLELPSEISDKMTQLKYFGNFSNVVNYGEDEVSDNKCWKNISLMRNLQTLCIEHYTYDSRADCIWQIKTLRHAILPYEFPGPPPTAELPNLQTLKTVNVRESWLVEGWPKMPGIRVLRLINFPPNYKESFCKFLSEVQHLTSLHVCLDGKLALEESSVRYEGLNMSSFPSYDHMQSLCVYGQWEYCCENVEEVHRHNSMSLYGKWDCSDNIEGVNRHKSLDICLFPRHLIKLTIRYCNFREDPMPVIEKLNYLKKLVLISGRHSKGQLSCSAGGFPQLEYLQLQALDWLSEWKVEKGGMPLLKDINIRYCRWLRTIPELQHMTRLNKLTLDHVPRDLRMRLQGEESYKILNIPFITMYDN</sequence>
<dbReference type="InterPro" id="IPR041118">
    <property type="entry name" value="Rx_N"/>
</dbReference>
<dbReference type="FunFam" id="3.40.50.300:FF:001091">
    <property type="entry name" value="Probable disease resistance protein At1g61300"/>
    <property type="match status" value="1"/>
</dbReference>
<dbReference type="InterPro" id="IPR032675">
    <property type="entry name" value="LRR_dom_sf"/>
</dbReference>
<dbReference type="FunFam" id="1.10.10.10:FF:000322">
    <property type="entry name" value="Probable disease resistance protein At1g63360"/>
    <property type="match status" value="1"/>
</dbReference>
<dbReference type="SUPFAM" id="SSF52058">
    <property type="entry name" value="L domain-like"/>
    <property type="match status" value="1"/>
</dbReference>
<evidence type="ECO:0000259" key="6">
    <source>
        <dbReference type="Pfam" id="PF00931"/>
    </source>
</evidence>
<evidence type="ECO:0000313" key="10">
    <source>
        <dbReference type="Proteomes" id="UP001140206"/>
    </source>
</evidence>
<dbReference type="Gene3D" id="1.10.8.430">
    <property type="entry name" value="Helical domain of apoptotic protease-activating factors"/>
    <property type="match status" value="1"/>
</dbReference>
<evidence type="ECO:0000256" key="3">
    <source>
        <dbReference type="ARBA" id="ARBA00022737"/>
    </source>
</evidence>
<dbReference type="SUPFAM" id="SSF52540">
    <property type="entry name" value="P-loop containing nucleoside triphosphate hydrolases"/>
    <property type="match status" value="1"/>
</dbReference>
<protein>
    <submittedName>
        <fullName evidence="9">Disease resistance family protein</fullName>
    </submittedName>
</protein>
<keyword evidence="10" id="KW-1185">Reference proteome</keyword>
<dbReference type="Gene3D" id="1.20.5.4130">
    <property type="match status" value="1"/>
</dbReference>
<keyword evidence="3" id="KW-0677">Repeat</keyword>
<dbReference type="InterPro" id="IPR002182">
    <property type="entry name" value="NB-ARC"/>
</dbReference>
<feature type="domain" description="Disease resistance protein winged helix" evidence="8">
    <location>
        <begin position="439"/>
        <end position="510"/>
    </location>
</feature>
<dbReference type="CDD" id="cd14798">
    <property type="entry name" value="RX-CC_like"/>
    <property type="match status" value="1"/>
</dbReference>
<keyword evidence="5" id="KW-0611">Plant defense</keyword>
<evidence type="ECO:0000256" key="5">
    <source>
        <dbReference type="ARBA" id="ARBA00022821"/>
    </source>
</evidence>
<dbReference type="GO" id="GO:0042742">
    <property type="term" value="P:defense response to bacterium"/>
    <property type="evidence" value="ECO:0007669"/>
    <property type="project" value="UniProtKB-ARBA"/>
</dbReference>
<dbReference type="PRINTS" id="PR00364">
    <property type="entry name" value="DISEASERSIST"/>
</dbReference>
<dbReference type="InterPro" id="IPR044974">
    <property type="entry name" value="Disease_R_plants"/>
</dbReference>
<dbReference type="Gene3D" id="1.10.10.10">
    <property type="entry name" value="Winged helix-like DNA-binding domain superfamily/Winged helix DNA-binding domain"/>
    <property type="match status" value="1"/>
</dbReference>
<evidence type="ECO:0000256" key="2">
    <source>
        <dbReference type="ARBA" id="ARBA00022614"/>
    </source>
</evidence>
<dbReference type="Pfam" id="PF00931">
    <property type="entry name" value="NB-ARC"/>
    <property type="match status" value="1"/>
</dbReference>
<dbReference type="InterPro" id="IPR027417">
    <property type="entry name" value="P-loop_NTPase"/>
</dbReference>
<evidence type="ECO:0000259" key="8">
    <source>
        <dbReference type="Pfam" id="PF23559"/>
    </source>
</evidence>
<dbReference type="Gene3D" id="3.40.50.300">
    <property type="entry name" value="P-loop containing nucleotide triphosphate hydrolases"/>
    <property type="match status" value="1"/>
</dbReference>
<dbReference type="PANTHER" id="PTHR23155">
    <property type="entry name" value="DISEASE RESISTANCE PROTEIN RP"/>
    <property type="match status" value="1"/>
</dbReference>